<feature type="transmembrane region" description="Helical" evidence="1">
    <location>
        <begin position="47"/>
        <end position="70"/>
    </location>
</feature>
<gene>
    <name evidence="2" type="ORF">PRUPE_6G195200</name>
</gene>
<evidence type="ECO:0000256" key="1">
    <source>
        <dbReference type="SAM" id="Phobius"/>
    </source>
</evidence>
<dbReference type="EMBL" id="CM007656">
    <property type="protein sequence ID" value="ONI02391.1"/>
    <property type="molecule type" value="Genomic_DNA"/>
</dbReference>
<evidence type="ECO:0000313" key="2">
    <source>
        <dbReference type="EMBL" id="ONI02391.1"/>
    </source>
</evidence>
<proteinExistence type="predicted"/>
<accession>A0A251NSU6</accession>
<evidence type="ECO:0000313" key="3">
    <source>
        <dbReference type="Proteomes" id="UP000006882"/>
    </source>
</evidence>
<keyword evidence="1" id="KW-0812">Transmembrane</keyword>
<keyword evidence="1" id="KW-0472">Membrane</keyword>
<protein>
    <submittedName>
        <fullName evidence="2">Uncharacterized protein</fullName>
    </submittedName>
</protein>
<feature type="transmembrane region" description="Helical" evidence="1">
    <location>
        <begin position="7"/>
        <end position="27"/>
    </location>
</feature>
<reference evidence="2 3" key="1">
    <citation type="journal article" date="2013" name="Nat. Genet.">
        <title>The high-quality draft genome of peach (Prunus persica) identifies unique patterns of genetic diversity, domestication and genome evolution.</title>
        <authorList>
            <consortium name="International Peach Genome Initiative"/>
            <person name="Verde I."/>
            <person name="Abbott A.G."/>
            <person name="Scalabrin S."/>
            <person name="Jung S."/>
            <person name="Shu S."/>
            <person name="Marroni F."/>
            <person name="Zhebentyayeva T."/>
            <person name="Dettori M.T."/>
            <person name="Grimwood J."/>
            <person name="Cattonaro F."/>
            <person name="Zuccolo A."/>
            <person name="Rossini L."/>
            <person name="Jenkins J."/>
            <person name="Vendramin E."/>
            <person name="Meisel L.A."/>
            <person name="Decroocq V."/>
            <person name="Sosinski B."/>
            <person name="Prochnik S."/>
            <person name="Mitros T."/>
            <person name="Policriti A."/>
            <person name="Cipriani G."/>
            <person name="Dondini L."/>
            <person name="Ficklin S."/>
            <person name="Goodstein D.M."/>
            <person name="Xuan P."/>
            <person name="Del Fabbro C."/>
            <person name="Aramini V."/>
            <person name="Copetti D."/>
            <person name="Gonzalez S."/>
            <person name="Horner D.S."/>
            <person name="Falchi R."/>
            <person name="Lucas S."/>
            <person name="Mica E."/>
            <person name="Maldonado J."/>
            <person name="Lazzari B."/>
            <person name="Bielenberg D."/>
            <person name="Pirona R."/>
            <person name="Miculan M."/>
            <person name="Barakat A."/>
            <person name="Testolin R."/>
            <person name="Stella A."/>
            <person name="Tartarini S."/>
            <person name="Tonutti P."/>
            <person name="Arus P."/>
            <person name="Orellana A."/>
            <person name="Wells C."/>
            <person name="Main D."/>
            <person name="Vizzotto G."/>
            <person name="Silva H."/>
            <person name="Salamini F."/>
            <person name="Schmutz J."/>
            <person name="Morgante M."/>
            <person name="Rokhsar D.S."/>
        </authorList>
    </citation>
    <scope>NUCLEOTIDE SEQUENCE [LARGE SCALE GENOMIC DNA]</scope>
    <source>
        <strain evidence="3">cv. Nemared</strain>
    </source>
</reference>
<dbReference type="Proteomes" id="UP000006882">
    <property type="component" value="Chromosome G6"/>
</dbReference>
<keyword evidence="1" id="KW-1133">Transmembrane helix</keyword>
<sequence>MAIIMLSFLRLCIPVFLFQLSIFITTFSRSLPILTIIQPPSTFVFKIPLAGPFVVHIITKMSIPSLLLFCSISSIRI</sequence>
<keyword evidence="3" id="KW-1185">Reference proteome</keyword>
<organism evidence="2 3">
    <name type="scientific">Prunus persica</name>
    <name type="common">Peach</name>
    <name type="synonym">Amygdalus persica</name>
    <dbReference type="NCBI Taxonomy" id="3760"/>
    <lineage>
        <taxon>Eukaryota</taxon>
        <taxon>Viridiplantae</taxon>
        <taxon>Streptophyta</taxon>
        <taxon>Embryophyta</taxon>
        <taxon>Tracheophyta</taxon>
        <taxon>Spermatophyta</taxon>
        <taxon>Magnoliopsida</taxon>
        <taxon>eudicotyledons</taxon>
        <taxon>Gunneridae</taxon>
        <taxon>Pentapetalae</taxon>
        <taxon>rosids</taxon>
        <taxon>fabids</taxon>
        <taxon>Rosales</taxon>
        <taxon>Rosaceae</taxon>
        <taxon>Amygdaloideae</taxon>
        <taxon>Amygdaleae</taxon>
        <taxon>Prunus</taxon>
    </lineage>
</organism>
<name>A0A251NSU6_PRUPE</name>
<dbReference type="AlphaFoldDB" id="A0A251NSU6"/>
<dbReference type="Gramene" id="ONI02391">
    <property type="protein sequence ID" value="ONI02391"/>
    <property type="gene ID" value="PRUPE_6G195200"/>
</dbReference>